<dbReference type="GO" id="GO:0097367">
    <property type="term" value="F:carbohydrate derivative binding"/>
    <property type="evidence" value="ECO:0007669"/>
    <property type="project" value="InterPro"/>
</dbReference>
<accession>A0A6M4GSR7</accession>
<dbReference type="SUPFAM" id="SSF46689">
    <property type="entry name" value="Homeodomain-like"/>
    <property type="match status" value="1"/>
</dbReference>
<dbReference type="PROSITE" id="PS51464">
    <property type="entry name" value="SIS"/>
    <property type="match status" value="1"/>
</dbReference>
<dbReference type="GO" id="GO:0006096">
    <property type="term" value="P:glycolytic process"/>
    <property type="evidence" value="ECO:0007669"/>
    <property type="project" value="UniProtKB-KW"/>
</dbReference>
<dbReference type="PANTHER" id="PTHR30514:SF20">
    <property type="entry name" value="TRANSCRIPTIONAL REGULATOR"/>
    <property type="match status" value="1"/>
</dbReference>
<evidence type="ECO:0000256" key="4">
    <source>
        <dbReference type="ARBA" id="ARBA00023163"/>
    </source>
</evidence>
<evidence type="ECO:0000313" key="8">
    <source>
        <dbReference type="Proteomes" id="UP000501534"/>
    </source>
</evidence>
<dbReference type="InterPro" id="IPR047640">
    <property type="entry name" value="RpiR-like"/>
</dbReference>
<evidence type="ECO:0000259" key="6">
    <source>
        <dbReference type="PROSITE" id="PS51464"/>
    </source>
</evidence>
<dbReference type="Gene3D" id="1.10.10.10">
    <property type="entry name" value="Winged helix-like DNA-binding domain superfamily/Winged helix DNA-binding domain"/>
    <property type="match status" value="1"/>
</dbReference>
<dbReference type="Gene3D" id="3.40.50.10490">
    <property type="entry name" value="Glucose-6-phosphate isomerase like protein, domain 1"/>
    <property type="match status" value="1"/>
</dbReference>
<gene>
    <name evidence="7" type="ORF">DSM104443_01200</name>
</gene>
<keyword evidence="4" id="KW-0804">Transcription</keyword>
<dbReference type="InterPro" id="IPR000281">
    <property type="entry name" value="HTH_RpiR"/>
</dbReference>
<evidence type="ECO:0000256" key="2">
    <source>
        <dbReference type="ARBA" id="ARBA00023125"/>
    </source>
</evidence>
<keyword evidence="3" id="KW-0324">Glycolysis</keyword>
<feature type="domain" description="HTH rpiR-type" evidence="5">
    <location>
        <begin position="9"/>
        <end position="85"/>
    </location>
</feature>
<dbReference type="AlphaFoldDB" id="A0A6M4GSR7"/>
<dbReference type="RefSeq" id="WP_171090449.1">
    <property type="nucleotide sequence ID" value="NZ_CP053069.1"/>
</dbReference>
<dbReference type="InterPro" id="IPR001347">
    <property type="entry name" value="SIS_dom"/>
</dbReference>
<name>A0A6M4GSR7_9PROT</name>
<keyword evidence="8" id="KW-1185">Reference proteome</keyword>
<sequence length="287" mass="31752">MSHPAANYEEIRAEIGRRFPTLSRQLQAIARFALERPHDVALDTVAEAAGKCEVQPSAMVRFAQTLGYGGYSEMQRIFREQLVQRSSSYRERIATMRRAEPNLSRPKAVLHDFVSDSIAHLTHLEEHVTAERLDDAVAIISRARCTHVLAQRRAFPVACYLSYALGQLELPVSLLDGVGGMLREQVHAIRDEDALIAVSFRNYTPEVLELTADAHRRGVPVVVITDSAVSPLARSATVAFDLGDDSDRPFRSLVEPICLAQALVVSVGHHLTGTTRAKAKRPARRGK</sequence>
<keyword evidence="1" id="KW-0805">Transcription regulation</keyword>
<keyword evidence="2" id="KW-0238">DNA-binding</keyword>
<dbReference type="CDD" id="cd05013">
    <property type="entry name" value="SIS_RpiR"/>
    <property type="match status" value="1"/>
</dbReference>
<dbReference type="InterPro" id="IPR035472">
    <property type="entry name" value="RpiR-like_SIS"/>
</dbReference>
<feature type="domain" description="SIS" evidence="6">
    <location>
        <begin position="136"/>
        <end position="282"/>
    </location>
</feature>
<reference evidence="7 8" key="1">
    <citation type="submission" date="2020-04" db="EMBL/GenBank/DDBJ databases">
        <title>Usitatibacter rugosus gen. nov., sp. nov. and Usitatibacter palustris sp. nov., novel members of Usitatibacteraceae fam. nov. within the order Nitrosomonadales isolated from soil.</title>
        <authorList>
            <person name="Huber K.J."/>
            <person name="Neumann-Schaal M."/>
            <person name="Geppert A."/>
            <person name="Luckner M."/>
            <person name="Wanner G."/>
            <person name="Overmann J."/>
        </authorList>
    </citation>
    <scope>NUCLEOTIDE SEQUENCE [LARGE SCALE GENOMIC DNA]</scope>
    <source>
        <strain evidence="7 8">0125_3</strain>
    </source>
</reference>
<protein>
    <recommendedName>
        <fullName evidence="9">RpiR family transcriptional regulator</fullName>
    </recommendedName>
</protein>
<evidence type="ECO:0000259" key="5">
    <source>
        <dbReference type="PROSITE" id="PS51071"/>
    </source>
</evidence>
<dbReference type="InterPro" id="IPR046348">
    <property type="entry name" value="SIS_dom_sf"/>
</dbReference>
<evidence type="ECO:0000256" key="1">
    <source>
        <dbReference type="ARBA" id="ARBA00023015"/>
    </source>
</evidence>
<evidence type="ECO:0000256" key="3">
    <source>
        <dbReference type="ARBA" id="ARBA00023152"/>
    </source>
</evidence>
<dbReference type="SUPFAM" id="SSF53697">
    <property type="entry name" value="SIS domain"/>
    <property type="match status" value="1"/>
</dbReference>
<dbReference type="InterPro" id="IPR036388">
    <property type="entry name" value="WH-like_DNA-bd_sf"/>
</dbReference>
<dbReference type="PANTHER" id="PTHR30514">
    <property type="entry name" value="GLUCOKINASE"/>
    <property type="match status" value="1"/>
</dbReference>
<dbReference type="Pfam" id="PF01380">
    <property type="entry name" value="SIS"/>
    <property type="match status" value="1"/>
</dbReference>
<dbReference type="EMBL" id="CP053069">
    <property type="protein sequence ID" value="QJR10146.1"/>
    <property type="molecule type" value="Genomic_DNA"/>
</dbReference>
<dbReference type="Proteomes" id="UP000501534">
    <property type="component" value="Chromosome"/>
</dbReference>
<dbReference type="InterPro" id="IPR009057">
    <property type="entry name" value="Homeodomain-like_sf"/>
</dbReference>
<dbReference type="GO" id="GO:0003677">
    <property type="term" value="F:DNA binding"/>
    <property type="evidence" value="ECO:0007669"/>
    <property type="project" value="UniProtKB-KW"/>
</dbReference>
<organism evidence="7 8">
    <name type="scientific">Usitatibacter rugosus</name>
    <dbReference type="NCBI Taxonomy" id="2732067"/>
    <lineage>
        <taxon>Bacteria</taxon>
        <taxon>Pseudomonadati</taxon>
        <taxon>Pseudomonadota</taxon>
        <taxon>Betaproteobacteria</taxon>
        <taxon>Nitrosomonadales</taxon>
        <taxon>Usitatibacteraceae</taxon>
        <taxon>Usitatibacter</taxon>
    </lineage>
</organism>
<dbReference type="GO" id="GO:0003700">
    <property type="term" value="F:DNA-binding transcription factor activity"/>
    <property type="evidence" value="ECO:0007669"/>
    <property type="project" value="InterPro"/>
</dbReference>
<dbReference type="KEGG" id="uru:DSM104443_01200"/>
<proteinExistence type="predicted"/>
<dbReference type="PROSITE" id="PS51071">
    <property type="entry name" value="HTH_RPIR"/>
    <property type="match status" value="1"/>
</dbReference>
<evidence type="ECO:0000313" key="7">
    <source>
        <dbReference type="EMBL" id="QJR10146.1"/>
    </source>
</evidence>
<evidence type="ECO:0008006" key="9">
    <source>
        <dbReference type="Google" id="ProtNLM"/>
    </source>
</evidence>